<keyword evidence="2" id="KW-1185">Reference proteome</keyword>
<evidence type="ECO:0000313" key="1">
    <source>
        <dbReference type="EMBL" id="MBD2841510.1"/>
    </source>
</evidence>
<dbReference type="EMBL" id="JACXLC010000001">
    <property type="protein sequence ID" value="MBD2841510.1"/>
    <property type="molecule type" value="Genomic_DNA"/>
</dbReference>
<gene>
    <name evidence="1" type="ORF">IB285_04460</name>
</gene>
<dbReference type="Proteomes" id="UP000635384">
    <property type="component" value="Unassembled WGS sequence"/>
</dbReference>
<sequence length="92" mass="10387">MLTNTDRTFILTGVAEFLETRPLLSERRIGQLCGGGERMISDLRQGRQPKAGPMIALLERLQLHWADQLADEECWLQEQPTWNAAAPQRVAA</sequence>
<protein>
    <recommendedName>
        <fullName evidence="3">Transcriptional regulator</fullName>
    </recommendedName>
</protein>
<organism evidence="1 2">
    <name type="scientific">Erythrobacter rubeus</name>
    <dbReference type="NCBI Taxonomy" id="2760803"/>
    <lineage>
        <taxon>Bacteria</taxon>
        <taxon>Pseudomonadati</taxon>
        <taxon>Pseudomonadota</taxon>
        <taxon>Alphaproteobacteria</taxon>
        <taxon>Sphingomonadales</taxon>
        <taxon>Erythrobacteraceae</taxon>
        <taxon>Erythrobacter/Porphyrobacter group</taxon>
        <taxon>Erythrobacter</taxon>
    </lineage>
</organism>
<comment type="caution">
    <text evidence="1">The sequence shown here is derived from an EMBL/GenBank/DDBJ whole genome shotgun (WGS) entry which is preliminary data.</text>
</comment>
<dbReference type="RefSeq" id="WP_190787048.1">
    <property type="nucleotide sequence ID" value="NZ_JACXLC010000001.1"/>
</dbReference>
<evidence type="ECO:0000313" key="2">
    <source>
        <dbReference type="Proteomes" id="UP000635384"/>
    </source>
</evidence>
<reference evidence="1 2" key="1">
    <citation type="submission" date="2020-09" db="EMBL/GenBank/DDBJ databases">
        <authorList>
            <person name="Yoon J.-W."/>
        </authorList>
    </citation>
    <scope>NUCLEOTIDE SEQUENCE [LARGE SCALE GENOMIC DNA]</scope>
    <source>
        <strain evidence="1 2">KMU-140</strain>
    </source>
</reference>
<accession>A0ABR8KM31</accession>
<evidence type="ECO:0008006" key="3">
    <source>
        <dbReference type="Google" id="ProtNLM"/>
    </source>
</evidence>
<name>A0ABR8KM31_9SPHN</name>
<proteinExistence type="predicted"/>